<evidence type="ECO:0000313" key="7">
    <source>
        <dbReference type="Proteomes" id="UP000533469"/>
    </source>
</evidence>
<dbReference type="GO" id="GO:0003677">
    <property type="term" value="F:DNA binding"/>
    <property type="evidence" value="ECO:0007669"/>
    <property type="project" value="UniProtKB-KW"/>
</dbReference>
<dbReference type="AlphaFoldDB" id="A0A839ZH00"/>
<evidence type="ECO:0000256" key="4">
    <source>
        <dbReference type="SAM" id="Coils"/>
    </source>
</evidence>
<accession>A0A839ZH00</accession>
<comment type="caution">
    <text evidence="6">The sequence shown here is derived from an EMBL/GenBank/DDBJ whole genome shotgun (WGS) entry which is preliminary data.</text>
</comment>
<feature type="coiled-coil region" evidence="4">
    <location>
        <begin position="119"/>
        <end position="182"/>
    </location>
</feature>
<gene>
    <name evidence="6" type="ORF">FHS55_004470</name>
</gene>
<dbReference type="Pfam" id="PF13408">
    <property type="entry name" value="Zn_ribbon_recom"/>
    <property type="match status" value="1"/>
</dbReference>
<dbReference type="PANTHER" id="PTHR30461:SF2">
    <property type="entry name" value="SERINE RECOMBINASE PINE-RELATED"/>
    <property type="match status" value="1"/>
</dbReference>
<evidence type="ECO:0000256" key="1">
    <source>
        <dbReference type="ARBA" id="ARBA00023125"/>
    </source>
</evidence>
<sequence length="279" mass="31467">MNVALPITRRAALYLRVSTTRQADVDLSIPDQRLQTAAYCACCGSAMTLRTGTSKSGRVNRYYSCSTSGRVDKSACKGRTVPMDKLDHLVTRHVAERVLMPERLEALLQSVIDRRVQTDAEVQARIDELSRERTTAEDKLRRLYQLVADGITEPDEMLKEQIAKLKADRDRAHSALERIENQGAAASRLDPDKLARFGQLMRSNITEGEVPFRKAYLRSLIDAVEVDQHVVRIHGSRALLERAVLADRATQPGVRGLVQKWRAEQSGTTNTYVVEFEWF</sequence>
<dbReference type="InterPro" id="IPR006118">
    <property type="entry name" value="Recombinase_CS"/>
</dbReference>
<keyword evidence="1" id="KW-0238">DNA-binding</keyword>
<dbReference type="GO" id="GO:0000150">
    <property type="term" value="F:DNA strand exchange activity"/>
    <property type="evidence" value="ECO:0007669"/>
    <property type="project" value="InterPro"/>
</dbReference>
<organism evidence="6 7">
    <name type="scientific">Ancylobacter tetraedralis</name>
    <dbReference type="NCBI Taxonomy" id="217068"/>
    <lineage>
        <taxon>Bacteria</taxon>
        <taxon>Pseudomonadati</taxon>
        <taxon>Pseudomonadota</taxon>
        <taxon>Alphaproteobacteria</taxon>
        <taxon>Hyphomicrobiales</taxon>
        <taxon>Xanthobacteraceae</taxon>
        <taxon>Ancylobacter</taxon>
    </lineage>
</organism>
<dbReference type="Proteomes" id="UP000533469">
    <property type="component" value="Unassembled WGS sequence"/>
</dbReference>
<dbReference type="InterPro" id="IPR050639">
    <property type="entry name" value="SSR_resolvase"/>
</dbReference>
<feature type="domain" description="Recombinase zinc beta ribbon" evidence="5">
    <location>
        <begin position="37"/>
        <end position="94"/>
    </location>
</feature>
<evidence type="ECO:0000313" key="6">
    <source>
        <dbReference type="EMBL" id="MBB3773825.1"/>
    </source>
</evidence>
<dbReference type="PROSITE" id="PS00397">
    <property type="entry name" value="RECOMBINASES_1"/>
    <property type="match status" value="1"/>
</dbReference>
<keyword evidence="4" id="KW-0175">Coiled coil</keyword>
<dbReference type="RefSeq" id="WP_246340386.1">
    <property type="nucleotide sequence ID" value="NZ_JACICD010000015.1"/>
</dbReference>
<evidence type="ECO:0000256" key="3">
    <source>
        <dbReference type="PROSITE-ProRule" id="PRU10137"/>
    </source>
</evidence>
<feature type="active site" description="O-(5'-phospho-DNA)-serine intermediate" evidence="3">
    <location>
        <position position="18"/>
    </location>
</feature>
<keyword evidence="7" id="KW-1185">Reference proteome</keyword>
<evidence type="ECO:0000256" key="2">
    <source>
        <dbReference type="ARBA" id="ARBA00023172"/>
    </source>
</evidence>
<reference evidence="6 7" key="1">
    <citation type="submission" date="2020-08" db="EMBL/GenBank/DDBJ databases">
        <title>Genomic Encyclopedia of Type Strains, Phase IV (KMG-IV): sequencing the most valuable type-strain genomes for metagenomic binning, comparative biology and taxonomic classification.</title>
        <authorList>
            <person name="Goeker M."/>
        </authorList>
    </citation>
    <scope>NUCLEOTIDE SEQUENCE [LARGE SCALE GENOMIC DNA]</scope>
    <source>
        <strain evidence="6 7">DSM 5895</strain>
    </source>
</reference>
<dbReference type="EMBL" id="JACICD010000015">
    <property type="protein sequence ID" value="MBB3773825.1"/>
    <property type="molecule type" value="Genomic_DNA"/>
</dbReference>
<proteinExistence type="predicted"/>
<evidence type="ECO:0000259" key="5">
    <source>
        <dbReference type="Pfam" id="PF13408"/>
    </source>
</evidence>
<keyword evidence="2" id="KW-0233">DNA recombination</keyword>
<dbReference type="InterPro" id="IPR025827">
    <property type="entry name" value="Zn_ribbon_recom_dom"/>
</dbReference>
<name>A0A839ZH00_9HYPH</name>
<dbReference type="PANTHER" id="PTHR30461">
    <property type="entry name" value="DNA-INVERTASE FROM LAMBDOID PROPHAGE"/>
    <property type="match status" value="1"/>
</dbReference>
<protein>
    <recommendedName>
        <fullName evidence="5">Recombinase zinc beta ribbon domain-containing protein</fullName>
    </recommendedName>
</protein>